<dbReference type="AlphaFoldDB" id="A0A1G6R6Q3"/>
<evidence type="ECO:0008006" key="5">
    <source>
        <dbReference type="Google" id="ProtNLM"/>
    </source>
</evidence>
<dbReference type="STRING" id="686796.SAMN04488104_101192"/>
<protein>
    <recommendedName>
        <fullName evidence="5">Por secretion system C-terminal sorting domain-containing protein</fullName>
    </recommendedName>
</protein>
<dbReference type="PROSITE" id="PS51257">
    <property type="entry name" value="PROKAR_LIPOPROTEIN"/>
    <property type="match status" value="1"/>
</dbReference>
<name>A0A1G6R6Q3_9BACT</name>
<dbReference type="Gene3D" id="2.60.40.10">
    <property type="entry name" value="Immunoglobulins"/>
    <property type="match status" value="1"/>
</dbReference>
<organism evidence="3 4">
    <name type="scientific">Algoriphagus faecimaris</name>
    <dbReference type="NCBI Taxonomy" id="686796"/>
    <lineage>
        <taxon>Bacteria</taxon>
        <taxon>Pseudomonadati</taxon>
        <taxon>Bacteroidota</taxon>
        <taxon>Cytophagia</taxon>
        <taxon>Cytophagales</taxon>
        <taxon>Cyclobacteriaceae</taxon>
        <taxon>Algoriphagus</taxon>
    </lineage>
</organism>
<reference evidence="4" key="1">
    <citation type="submission" date="2016-10" db="EMBL/GenBank/DDBJ databases">
        <authorList>
            <person name="Varghese N."/>
            <person name="Submissions S."/>
        </authorList>
    </citation>
    <scope>NUCLEOTIDE SEQUENCE [LARGE SCALE GENOMIC DNA]</scope>
    <source>
        <strain evidence="4">DSM 23095</strain>
    </source>
</reference>
<dbReference type="InterPro" id="IPR013783">
    <property type="entry name" value="Ig-like_fold"/>
</dbReference>
<keyword evidence="2" id="KW-0732">Signal</keyword>
<evidence type="ECO:0000256" key="2">
    <source>
        <dbReference type="SAM" id="SignalP"/>
    </source>
</evidence>
<proteinExistence type="predicted"/>
<keyword evidence="4" id="KW-1185">Reference proteome</keyword>
<dbReference type="RefSeq" id="WP_139162689.1">
    <property type="nucleotide sequence ID" value="NZ_FNAC01000011.1"/>
</dbReference>
<feature type="chain" id="PRO_5011597104" description="Por secretion system C-terminal sorting domain-containing protein" evidence="2">
    <location>
        <begin position="27"/>
        <end position="434"/>
    </location>
</feature>
<evidence type="ECO:0000256" key="1">
    <source>
        <dbReference type="SAM" id="MobiDB-lite"/>
    </source>
</evidence>
<evidence type="ECO:0000313" key="4">
    <source>
        <dbReference type="Proteomes" id="UP000199060"/>
    </source>
</evidence>
<sequence length="434" mass="47651">MKKVFLYFILLGGLLFSCGTQNPAKAQCAECGTPRTYTSSNTSLDDKTNSNGGLNSTKWNGGSTNFTQGQIPKFSGNNVSYTWTATDFNLGGIILSNGADLTLDRDNNGDEPGFTISDGCIVVGSGSILRLVYITELSNLRICVEDGGSIVFDQKDIPQDRNDFNFDNVIIDLQGPNATLSFGDADINIGSGGLVIDGWTGEGSDLCENGNPPIPGSSGNISWTSEIQLNSLCEVLNGVVLPLEWAYLQTQLIKEARKVNVEWATYNAKNTTQFQIERSVGGISEWIKIGDITPSTIEDDFNAYQFSDNYLPLSGTYIYYRIKSIDSNEGYSYSELSRVELPKAQASHKKWHVYPNPTFGGEFKIQPIETDFSKLGEVKVRLIGKYTKDIFYSTKSLEELNAKLSSEIQQSSPGVILLEIQSKEGVDVIKIIRK</sequence>
<feature type="compositionally biased region" description="Polar residues" evidence="1">
    <location>
        <begin position="35"/>
        <end position="59"/>
    </location>
</feature>
<feature type="region of interest" description="Disordered" evidence="1">
    <location>
        <begin position="34"/>
        <end position="59"/>
    </location>
</feature>
<accession>A0A1G6R6Q3</accession>
<feature type="signal peptide" evidence="2">
    <location>
        <begin position="1"/>
        <end position="26"/>
    </location>
</feature>
<evidence type="ECO:0000313" key="3">
    <source>
        <dbReference type="EMBL" id="SDC99576.1"/>
    </source>
</evidence>
<gene>
    <name evidence="3" type="ORF">SAMN04488104_101192</name>
</gene>
<dbReference type="OrthoDB" id="1443240at2"/>
<dbReference type="EMBL" id="FNAC01000011">
    <property type="protein sequence ID" value="SDC99576.1"/>
    <property type="molecule type" value="Genomic_DNA"/>
</dbReference>
<dbReference type="Proteomes" id="UP000199060">
    <property type="component" value="Unassembled WGS sequence"/>
</dbReference>